<evidence type="ECO:0000313" key="7">
    <source>
        <dbReference type="EMBL" id="KAG5548101.1"/>
    </source>
</evidence>
<keyword evidence="6" id="KW-1133">Transmembrane helix</keyword>
<feature type="transmembrane region" description="Helical" evidence="6">
    <location>
        <begin position="75"/>
        <end position="101"/>
    </location>
</feature>
<evidence type="ECO:0000256" key="2">
    <source>
        <dbReference type="ARBA" id="ARBA00022679"/>
    </source>
</evidence>
<dbReference type="Gene3D" id="3.30.200.20">
    <property type="entry name" value="Phosphorylase Kinase, domain 1"/>
    <property type="match status" value="1"/>
</dbReference>
<evidence type="ECO:0008006" key="9">
    <source>
        <dbReference type="Google" id="ProtNLM"/>
    </source>
</evidence>
<evidence type="ECO:0000256" key="4">
    <source>
        <dbReference type="ARBA" id="ARBA00022777"/>
    </source>
</evidence>
<dbReference type="GO" id="GO:0005524">
    <property type="term" value="F:ATP binding"/>
    <property type="evidence" value="ECO:0007669"/>
    <property type="project" value="UniProtKB-KW"/>
</dbReference>
<keyword evidence="6" id="KW-0472">Membrane</keyword>
<keyword evidence="3" id="KW-0547">Nucleotide-binding</keyword>
<gene>
    <name evidence="7" type="ORF">RHGRI_013707</name>
</gene>
<keyword evidence="1" id="KW-0723">Serine/threonine-protein kinase</keyword>
<organism evidence="7 8">
    <name type="scientific">Rhododendron griersonianum</name>
    <dbReference type="NCBI Taxonomy" id="479676"/>
    <lineage>
        <taxon>Eukaryota</taxon>
        <taxon>Viridiplantae</taxon>
        <taxon>Streptophyta</taxon>
        <taxon>Embryophyta</taxon>
        <taxon>Tracheophyta</taxon>
        <taxon>Spermatophyta</taxon>
        <taxon>Magnoliopsida</taxon>
        <taxon>eudicotyledons</taxon>
        <taxon>Gunneridae</taxon>
        <taxon>Pentapetalae</taxon>
        <taxon>asterids</taxon>
        <taxon>Ericales</taxon>
        <taxon>Ericaceae</taxon>
        <taxon>Ericoideae</taxon>
        <taxon>Rhodoreae</taxon>
        <taxon>Rhododendron</taxon>
    </lineage>
</organism>
<evidence type="ECO:0000256" key="3">
    <source>
        <dbReference type="ARBA" id="ARBA00022741"/>
    </source>
</evidence>
<evidence type="ECO:0000256" key="1">
    <source>
        <dbReference type="ARBA" id="ARBA00022527"/>
    </source>
</evidence>
<accession>A0AAV6K6K9</accession>
<keyword evidence="8" id="KW-1185">Reference proteome</keyword>
<keyword evidence="4" id="KW-0418">Kinase</keyword>
<keyword evidence="5" id="KW-0067">ATP-binding</keyword>
<dbReference type="GO" id="GO:0005886">
    <property type="term" value="C:plasma membrane"/>
    <property type="evidence" value="ECO:0007669"/>
    <property type="project" value="TreeGrafter"/>
</dbReference>
<keyword evidence="2" id="KW-0808">Transferase</keyword>
<dbReference type="SUPFAM" id="SSF56112">
    <property type="entry name" value="Protein kinase-like (PK-like)"/>
    <property type="match status" value="1"/>
</dbReference>
<keyword evidence="6" id="KW-0812">Transmembrane</keyword>
<comment type="caution">
    <text evidence="7">The sequence shown here is derived from an EMBL/GenBank/DDBJ whole genome shotgun (WGS) entry which is preliminary data.</text>
</comment>
<reference evidence="7" key="1">
    <citation type="submission" date="2020-08" db="EMBL/GenBank/DDBJ databases">
        <title>Plant Genome Project.</title>
        <authorList>
            <person name="Zhang R.-G."/>
        </authorList>
    </citation>
    <scope>NUCLEOTIDE SEQUENCE</scope>
    <source>
        <strain evidence="7">WSP0</strain>
        <tissue evidence="7">Leaf</tissue>
    </source>
</reference>
<protein>
    <recommendedName>
        <fullName evidence="9">S-locus receptor kinase C-terminal domain-containing protein</fullName>
    </recommendedName>
</protein>
<evidence type="ECO:0000256" key="5">
    <source>
        <dbReference type="ARBA" id="ARBA00022840"/>
    </source>
</evidence>
<dbReference type="GO" id="GO:0042742">
    <property type="term" value="P:defense response to bacterium"/>
    <property type="evidence" value="ECO:0007669"/>
    <property type="project" value="TreeGrafter"/>
</dbReference>
<dbReference type="EMBL" id="JACTNZ010000005">
    <property type="protein sequence ID" value="KAG5548101.1"/>
    <property type="molecule type" value="Genomic_DNA"/>
</dbReference>
<evidence type="ECO:0000256" key="6">
    <source>
        <dbReference type="SAM" id="Phobius"/>
    </source>
</evidence>
<dbReference type="GO" id="GO:0004674">
    <property type="term" value="F:protein serine/threonine kinase activity"/>
    <property type="evidence" value="ECO:0007669"/>
    <property type="project" value="UniProtKB-KW"/>
</dbReference>
<dbReference type="PANTHER" id="PTHR27002:SF1050">
    <property type="entry name" value="CYSTEINE-RICH RECEPTOR-LIKE PROTEIN KINASE 5"/>
    <property type="match status" value="1"/>
</dbReference>
<dbReference type="InterPro" id="IPR011009">
    <property type="entry name" value="Kinase-like_dom_sf"/>
</dbReference>
<dbReference type="AlphaFoldDB" id="A0AAV6K6K9"/>
<sequence>MPGLPLSHFIARPPHLRIRLHPSFLRVRVRLHQSFLHIHLHQSSLRRILLQAILVKLQTRHLDNSSGKKGISFKVLNLIAIVVPIAVSIIGLSVVACFCFISRRAKKKLKNIREDSVWTEITSVKSLQYDLGVIQAATNNLSDENKIGGDGFGPLYKAWKLWSDEAALDLMDGTEIRPYSKDEVTRCIHVALLCVQDDPDVRPSMAIVVPMLDGYSSTLSIPQPPAFYAQSRTDIALDQARSKSIVWSVNEVSISELEPR</sequence>
<name>A0AAV6K6K9_9ERIC</name>
<evidence type="ECO:0000313" key="8">
    <source>
        <dbReference type="Proteomes" id="UP000823749"/>
    </source>
</evidence>
<dbReference type="Proteomes" id="UP000823749">
    <property type="component" value="Chromosome 5"/>
</dbReference>
<dbReference type="PANTHER" id="PTHR27002">
    <property type="entry name" value="RECEPTOR-LIKE SERINE/THREONINE-PROTEIN KINASE SD1-8"/>
    <property type="match status" value="1"/>
</dbReference>
<proteinExistence type="predicted"/>